<sequence length="361" mass="40245">MEKIWKITTMAGIVLTSALLASAGLSAKADTTVYRNYNTATGEHLYSSHYEWITLPTQSKAWQKDSVTFDEPDKGTNVYRIYNPKSGEHVFTSSNFEKNSLVKLGWKSEGIAFHSGGSKTVYRLYNPGAGNGAHLYTANAYEKSVLVSKGWKYEGAAWYAKASGVASENSGKNTSESISPLTFLKSGLLVQKYEGKTVGSVKFNGDGSISQDYSATTKFRQKITNTSYKVLNTNQVLLNYTLENKDIYPGGPYYIGPDFNGGYEARGALVSGGNGSFGYYNGKVENQVLITINKATKKVTFTKRMQRAYPKSVKFYEGDNWNDYKNNLTSSDLWRNGQLRLNSFTPWYNLNSSWNISYDME</sequence>
<protein>
    <recommendedName>
        <fullName evidence="2">DUF5648 domain-containing protein</fullName>
    </recommendedName>
</protein>
<dbReference type="Proteomes" id="UP000245021">
    <property type="component" value="Unassembled WGS sequence"/>
</dbReference>
<name>A0A2R5HF56_9LACT</name>
<keyword evidence="4" id="KW-1185">Reference proteome</keyword>
<comment type="caution">
    <text evidence="3">The sequence shown here is derived from an EMBL/GenBank/DDBJ whole genome shotgun (WGS) entry which is preliminary data.</text>
</comment>
<dbReference type="AlphaFoldDB" id="A0A2R5HF56"/>
<feature type="signal peptide" evidence="1">
    <location>
        <begin position="1"/>
        <end position="29"/>
    </location>
</feature>
<dbReference type="EMBL" id="BFFO01000004">
    <property type="protein sequence ID" value="GBG96693.1"/>
    <property type="molecule type" value="Genomic_DNA"/>
</dbReference>
<evidence type="ECO:0000256" key="1">
    <source>
        <dbReference type="SAM" id="SignalP"/>
    </source>
</evidence>
<proteinExistence type="predicted"/>
<accession>A0A2R5HF56</accession>
<evidence type="ECO:0000313" key="3">
    <source>
        <dbReference type="EMBL" id="GBG96693.1"/>
    </source>
</evidence>
<dbReference type="RefSeq" id="WP_109245669.1">
    <property type="nucleotide sequence ID" value="NZ_BFFO01000004.1"/>
</dbReference>
<keyword evidence="1" id="KW-0732">Signal</keyword>
<dbReference type="Pfam" id="PF18885">
    <property type="entry name" value="DUF5648"/>
    <property type="match status" value="1"/>
</dbReference>
<feature type="domain" description="DUF5648" evidence="2">
    <location>
        <begin position="32"/>
        <end position="160"/>
    </location>
</feature>
<evidence type="ECO:0000313" key="4">
    <source>
        <dbReference type="Proteomes" id="UP000245021"/>
    </source>
</evidence>
<organism evidence="3 4">
    <name type="scientific">Lactococcus termiticola</name>
    <dbReference type="NCBI Taxonomy" id="2169526"/>
    <lineage>
        <taxon>Bacteria</taxon>
        <taxon>Bacillati</taxon>
        <taxon>Bacillota</taxon>
        <taxon>Bacilli</taxon>
        <taxon>Lactobacillales</taxon>
        <taxon>Streptococcaceae</taxon>
        <taxon>Lactococcus</taxon>
    </lineage>
</organism>
<dbReference type="InterPro" id="IPR043708">
    <property type="entry name" value="DUF5648"/>
</dbReference>
<reference evidence="3 4" key="1">
    <citation type="journal article" date="2018" name="Genome Announc.">
        <title>Draft Genome Sequence of Lactococcus sp. Strain NtB2 (JCM 32569), Isolated from the Gut of the Higher Termite Nasutitermes takasagoensis.</title>
        <authorList>
            <person name="Noda S."/>
            <person name="Aihara C."/>
            <person name="Yuki M."/>
            <person name="Ohkuma M."/>
        </authorList>
    </citation>
    <scope>NUCLEOTIDE SEQUENCE [LARGE SCALE GENOMIC DNA]</scope>
    <source>
        <strain evidence="3 4">NtB2</strain>
    </source>
</reference>
<dbReference type="OrthoDB" id="2144002at2"/>
<feature type="chain" id="PRO_5015318674" description="DUF5648 domain-containing protein" evidence="1">
    <location>
        <begin position="30"/>
        <end position="361"/>
    </location>
</feature>
<gene>
    <name evidence="3" type="ORF">NtB2_00817</name>
</gene>
<evidence type="ECO:0000259" key="2">
    <source>
        <dbReference type="Pfam" id="PF18885"/>
    </source>
</evidence>